<dbReference type="PANTHER" id="PTHR11669">
    <property type="entry name" value="REPLICATION FACTOR C / DNA POLYMERASE III GAMMA-TAU SUBUNIT"/>
    <property type="match status" value="1"/>
</dbReference>
<sequence>MTSIIGNAAAQAELRAALASPKLHHAWLFAGPEGVGKATLARATALRLLAQAADPLLAPDVDIPPQHRIRSLVEAGSHPDFRILQRQPKDPDKPDQDIARSIPIAQVRSLAPLFATKPSLSHRRVVLIDAIDDVERPGASNALLKMLEEPPEGTVFLLISHAPGRLLPTIRSRCRTLRFEPLANEQVEQVVRAALPEASDAETRAVVRAGNGSPGRALGFAGLDMASLERDLEAAATGGDPDNAIRTRLAKALSGKAAQPRYEAFLARVPSFVAAQACDRTGDALVAAIDTQAATRELGSASIGLTLDPATTVFQMVGHVASLAR</sequence>
<dbReference type="EC" id="2.7.7.7" evidence="1"/>
<dbReference type="InterPro" id="IPR050238">
    <property type="entry name" value="DNA_Rep/Repair_Clamp_Loader"/>
</dbReference>
<name>A0ABX0U5B3_9SPHN</name>
<keyword evidence="1" id="KW-0548">Nucleotidyltransferase</keyword>
<dbReference type="EMBL" id="JAASQP010000001">
    <property type="protein sequence ID" value="NIJ24861.1"/>
    <property type="molecule type" value="Genomic_DNA"/>
</dbReference>
<organism evidence="1 2">
    <name type="scientific">Sphingomonas japonica</name>
    <dbReference type="NCBI Taxonomy" id="511662"/>
    <lineage>
        <taxon>Bacteria</taxon>
        <taxon>Pseudomonadati</taxon>
        <taxon>Pseudomonadota</taxon>
        <taxon>Alphaproteobacteria</taxon>
        <taxon>Sphingomonadales</taxon>
        <taxon>Sphingomonadaceae</taxon>
        <taxon>Sphingomonas</taxon>
    </lineage>
</organism>
<comment type="caution">
    <text evidence="1">The sequence shown here is derived from an EMBL/GenBank/DDBJ whole genome shotgun (WGS) entry which is preliminary data.</text>
</comment>
<dbReference type="Gene3D" id="3.40.50.300">
    <property type="entry name" value="P-loop containing nucleotide triphosphate hydrolases"/>
    <property type="match status" value="1"/>
</dbReference>
<evidence type="ECO:0000313" key="2">
    <source>
        <dbReference type="Proteomes" id="UP000788153"/>
    </source>
</evidence>
<proteinExistence type="predicted"/>
<keyword evidence="2" id="KW-1185">Reference proteome</keyword>
<dbReference type="SUPFAM" id="SSF52540">
    <property type="entry name" value="P-loop containing nucleoside triphosphate hydrolases"/>
    <property type="match status" value="1"/>
</dbReference>
<reference evidence="1 2" key="1">
    <citation type="submission" date="2020-03" db="EMBL/GenBank/DDBJ databases">
        <title>Genomic Encyclopedia of Type Strains, Phase IV (KMG-IV): sequencing the most valuable type-strain genomes for metagenomic binning, comparative biology and taxonomic classification.</title>
        <authorList>
            <person name="Goeker M."/>
        </authorList>
    </citation>
    <scope>NUCLEOTIDE SEQUENCE [LARGE SCALE GENOMIC DNA]</scope>
    <source>
        <strain evidence="1 2">DSM 22753</strain>
    </source>
</reference>
<dbReference type="RefSeq" id="WP_140047302.1">
    <property type="nucleotide sequence ID" value="NZ_BAAAEV010000001.1"/>
</dbReference>
<dbReference type="Proteomes" id="UP000788153">
    <property type="component" value="Unassembled WGS sequence"/>
</dbReference>
<keyword evidence="1" id="KW-0808">Transferase</keyword>
<dbReference type="Pfam" id="PF13177">
    <property type="entry name" value="DNA_pol3_delta2"/>
    <property type="match status" value="1"/>
</dbReference>
<gene>
    <name evidence="1" type="ORF">FHT01_002403</name>
</gene>
<dbReference type="PANTHER" id="PTHR11669:SF8">
    <property type="entry name" value="DNA POLYMERASE III SUBUNIT DELTA"/>
    <property type="match status" value="1"/>
</dbReference>
<dbReference type="GO" id="GO:0003887">
    <property type="term" value="F:DNA-directed DNA polymerase activity"/>
    <property type="evidence" value="ECO:0007669"/>
    <property type="project" value="UniProtKB-EC"/>
</dbReference>
<protein>
    <submittedName>
        <fullName evidence="1">DNA polymerase-3 subunit delta</fullName>
        <ecNumber evidence="1">2.7.7.7</ecNumber>
    </submittedName>
</protein>
<evidence type="ECO:0000313" key="1">
    <source>
        <dbReference type="EMBL" id="NIJ24861.1"/>
    </source>
</evidence>
<dbReference type="InterPro" id="IPR027417">
    <property type="entry name" value="P-loop_NTPase"/>
</dbReference>
<accession>A0ABX0U5B3</accession>